<evidence type="ECO:0000313" key="1">
    <source>
        <dbReference type="EMBL" id="MBB3193453.1"/>
    </source>
</evidence>
<name>A0ABR6GQK9_9BURK</name>
<organism evidence="1 2">
    <name type="scientific">Roseateles terrae</name>
    <dbReference type="NCBI Taxonomy" id="431060"/>
    <lineage>
        <taxon>Bacteria</taxon>
        <taxon>Pseudomonadati</taxon>
        <taxon>Pseudomonadota</taxon>
        <taxon>Betaproteobacteria</taxon>
        <taxon>Burkholderiales</taxon>
        <taxon>Sphaerotilaceae</taxon>
        <taxon>Roseateles</taxon>
    </lineage>
</organism>
<proteinExistence type="predicted"/>
<keyword evidence="2" id="KW-1185">Reference proteome</keyword>
<reference evidence="1 2" key="1">
    <citation type="submission" date="2020-08" db="EMBL/GenBank/DDBJ databases">
        <title>Genomic Encyclopedia of Type Strains, Phase III (KMG-III): the genomes of soil and plant-associated and newly described type strains.</title>
        <authorList>
            <person name="Whitman W."/>
        </authorList>
    </citation>
    <scope>NUCLEOTIDE SEQUENCE [LARGE SCALE GENOMIC DNA]</scope>
    <source>
        <strain evidence="1 2">CECT 7247</strain>
    </source>
</reference>
<gene>
    <name evidence="1" type="ORF">FHS28_000818</name>
</gene>
<protein>
    <recommendedName>
        <fullName evidence="3">Transcriptional regulator, AbiEi antitoxin, Type IV TA system</fullName>
    </recommendedName>
</protein>
<dbReference type="EMBL" id="JACHXO010000001">
    <property type="protein sequence ID" value="MBB3193453.1"/>
    <property type="molecule type" value="Genomic_DNA"/>
</dbReference>
<evidence type="ECO:0008006" key="3">
    <source>
        <dbReference type="Google" id="ProtNLM"/>
    </source>
</evidence>
<dbReference type="RefSeq" id="WP_221193702.1">
    <property type="nucleotide sequence ID" value="NZ_JACHXO010000001.1"/>
</dbReference>
<dbReference type="Proteomes" id="UP000574369">
    <property type="component" value="Unassembled WGS sequence"/>
</dbReference>
<evidence type="ECO:0000313" key="2">
    <source>
        <dbReference type="Proteomes" id="UP000574369"/>
    </source>
</evidence>
<accession>A0ABR6GQK9</accession>
<sequence>MGSKMKLTDRMRQSIRRRSGPVVLRSDLAPLGSPSQVSEALRALQQDGELIRLGLGVYAKAHRDEATREVVPVVDSQTLGHEVARKLNAQVTDAADGTVVLDTGERRMSRKLSLGEQPVRYINNRSRRGAQPVQGHPAEPVAWPTANVETYVRSLARRHGVDYKATPADHWAETITRLAGDEVRSGPVQDLLVALKRAGKLSKADMASLLVNYLRERKQGV</sequence>
<comment type="caution">
    <text evidence="1">The sequence shown here is derived from an EMBL/GenBank/DDBJ whole genome shotgun (WGS) entry which is preliminary data.</text>
</comment>